<evidence type="ECO:0000256" key="2">
    <source>
        <dbReference type="ARBA" id="ARBA00023163"/>
    </source>
</evidence>
<evidence type="ECO:0000313" key="6">
    <source>
        <dbReference type="Proteomes" id="UP000306985"/>
    </source>
</evidence>
<evidence type="ECO:0000256" key="1">
    <source>
        <dbReference type="ARBA" id="ARBA00023015"/>
    </source>
</evidence>
<dbReference type="RefSeq" id="WP_137448349.1">
    <property type="nucleotide sequence ID" value="NZ_SZZH01000001.1"/>
</dbReference>
<keyword evidence="2" id="KW-0804">Transcription</keyword>
<name>A0A4U6QLK8_9ACTN</name>
<feature type="transmembrane region" description="Helical" evidence="4">
    <location>
        <begin position="110"/>
        <end position="129"/>
    </location>
</feature>
<organism evidence="5 6">
    <name type="scientific">Nakamurella flava</name>
    <dbReference type="NCBI Taxonomy" id="2576308"/>
    <lineage>
        <taxon>Bacteria</taxon>
        <taxon>Bacillati</taxon>
        <taxon>Actinomycetota</taxon>
        <taxon>Actinomycetes</taxon>
        <taxon>Nakamurellales</taxon>
        <taxon>Nakamurellaceae</taxon>
        <taxon>Nakamurella</taxon>
    </lineage>
</organism>
<accession>A0A4U6QLK8</accession>
<keyword evidence="4" id="KW-0812">Transmembrane</keyword>
<evidence type="ECO:0008006" key="7">
    <source>
        <dbReference type="Google" id="ProtNLM"/>
    </source>
</evidence>
<evidence type="ECO:0000313" key="5">
    <source>
        <dbReference type="EMBL" id="TKV61046.1"/>
    </source>
</evidence>
<gene>
    <name evidence="5" type="ORF">FDO65_05205</name>
</gene>
<protein>
    <recommendedName>
        <fullName evidence="7">Zinc-finger domain-containing protein</fullName>
    </recommendedName>
</protein>
<keyword evidence="6" id="KW-1185">Reference proteome</keyword>
<dbReference type="InterPro" id="IPR041916">
    <property type="entry name" value="Anti_sigma_zinc_sf"/>
</dbReference>
<evidence type="ECO:0000256" key="4">
    <source>
        <dbReference type="SAM" id="Phobius"/>
    </source>
</evidence>
<proteinExistence type="predicted"/>
<evidence type="ECO:0000256" key="3">
    <source>
        <dbReference type="SAM" id="MobiDB-lite"/>
    </source>
</evidence>
<keyword evidence="4" id="KW-1133">Transmembrane helix</keyword>
<keyword evidence="4" id="KW-0472">Membrane</keyword>
<feature type="region of interest" description="Disordered" evidence="3">
    <location>
        <begin position="132"/>
        <end position="156"/>
    </location>
</feature>
<reference evidence="5 6" key="1">
    <citation type="submission" date="2019-05" db="EMBL/GenBank/DDBJ databases">
        <title>Nakamurella sp. N5BH11, whole genome shotgun sequence.</title>
        <authorList>
            <person name="Tuo L."/>
        </authorList>
    </citation>
    <scope>NUCLEOTIDE SEQUENCE [LARGE SCALE GENOMIC DNA]</scope>
    <source>
        <strain evidence="5 6">N5BH11</strain>
    </source>
</reference>
<dbReference type="Gene3D" id="1.10.10.1320">
    <property type="entry name" value="Anti-sigma factor, zinc-finger domain"/>
    <property type="match status" value="1"/>
</dbReference>
<keyword evidence="1" id="KW-0805">Transcription regulation</keyword>
<dbReference type="OrthoDB" id="4775043at2"/>
<dbReference type="AlphaFoldDB" id="A0A4U6QLK8"/>
<sequence length="156" mass="16465">MTSAFPDHLNLDTIVAFVDGELGMTPFQRAAAHIEHCPQCRAEVAEQQAARSWLRSAACPTMPPDLMASLRSIPVAAPPPGPLPGVSIDPRTGRAYRTADGLRSTGRGRLFRIGTGALVIGLAVGAVVVTSSADQQSQPVPRPDHVQPASWPLESP</sequence>
<dbReference type="Proteomes" id="UP000306985">
    <property type="component" value="Unassembled WGS sequence"/>
</dbReference>
<dbReference type="EMBL" id="SZZH01000001">
    <property type="protein sequence ID" value="TKV61046.1"/>
    <property type="molecule type" value="Genomic_DNA"/>
</dbReference>
<comment type="caution">
    <text evidence="5">The sequence shown here is derived from an EMBL/GenBank/DDBJ whole genome shotgun (WGS) entry which is preliminary data.</text>
</comment>